<dbReference type="Proteomes" id="UP001370348">
    <property type="component" value="Chromosome"/>
</dbReference>
<keyword evidence="3" id="KW-1185">Reference proteome</keyword>
<evidence type="ECO:0000313" key="3">
    <source>
        <dbReference type="Proteomes" id="UP001370348"/>
    </source>
</evidence>
<feature type="transmembrane region" description="Helical" evidence="1">
    <location>
        <begin position="26"/>
        <end position="44"/>
    </location>
</feature>
<gene>
    <name evidence="2" type="ORF">LZC94_46040</name>
</gene>
<dbReference type="EMBL" id="CP089984">
    <property type="protein sequence ID" value="WXB15168.1"/>
    <property type="molecule type" value="Genomic_DNA"/>
</dbReference>
<name>A0ABZ2LW92_9BACT</name>
<evidence type="ECO:0000313" key="2">
    <source>
        <dbReference type="EMBL" id="WXB15168.1"/>
    </source>
</evidence>
<sequence length="138" mass="15269">MSRLDETNLDDELEAIHRKKLRAVKVRMILAIVIGIAVLATGIYTKFLRPKSPLGGPCRWAMDCQPEAPACMRESLEGGGVCSRTCDPGVDCAEGIHCISIELDQRDERGLPLKGGYCFPQSYIDIRKAQRRDAGAHR</sequence>
<reference evidence="2 3" key="1">
    <citation type="submission" date="2021-12" db="EMBL/GenBank/DDBJ databases">
        <title>Discovery of the Pendulisporaceae a myxobacterial family with distinct sporulation behavior and unique specialized metabolism.</title>
        <authorList>
            <person name="Garcia R."/>
            <person name="Popoff A."/>
            <person name="Bader C.D."/>
            <person name="Loehr J."/>
            <person name="Walesch S."/>
            <person name="Walt C."/>
            <person name="Boldt J."/>
            <person name="Bunk B."/>
            <person name="Haeckl F.J.F.P.J."/>
            <person name="Gunesch A.P."/>
            <person name="Birkelbach J."/>
            <person name="Nuebel U."/>
            <person name="Pietschmann T."/>
            <person name="Bach T."/>
            <person name="Mueller R."/>
        </authorList>
    </citation>
    <scope>NUCLEOTIDE SEQUENCE [LARGE SCALE GENOMIC DNA]</scope>
    <source>
        <strain evidence="2 3">MSr11954</strain>
    </source>
</reference>
<keyword evidence="1" id="KW-0472">Membrane</keyword>
<proteinExistence type="predicted"/>
<accession>A0ABZ2LW92</accession>
<organism evidence="2 3">
    <name type="scientific">Pendulispora albinea</name>
    <dbReference type="NCBI Taxonomy" id="2741071"/>
    <lineage>
        <taxon>Bacteria</taxon>
        <taxon>Pseudomonadati</taxon>
        <taxon>Myxococcota</taxon>
        <taxon>Myxococcia</taxon>
        <taxon>Myxococcales</taxon>
        <taxon>Sorangiineae</taxon>
        <taxon>Pendulisporaceae</taxon>
        <taxon>Pendulispora</taxon>
    </lineage>
</organism>
<dbReference type="RefSeq" id="WP_394824793.1">
    <property type="nucleotide sequence ID" value="NZ_CP089984.1"/>
</dbReference>
<evidence type="ECO:0000256" key="1">
    <source>
        <dbReference type="SAM" id="Phobius"/>
    </source>
</evidence>
<keyword evidence="1" id="KW-0812">Transmembrane</keyword>
<protein>
    <submittedName>
        <fullName evidence="2">Uncharacterized protein</fullName>
    </submittedName>
</protein>
<keyword evidence="1" id="KW-1133">Transmembrane helix</keyword>